<keyword evidence="3" id="KW-1185">Reference proteome</keyword>
<dbReference type="AlphaFoldDB" id="A0AAD5YXP9"/>
<sequence length="471" mass="53683">MAAERSASFGHDLRLPNEVLSDVFDLSTEPSYDERPIVKTRNLIRLSGVCSHWREVTTSSAVLWRFLDINAGDSVDHLNLLSLHFRNVGDGLLSVRINFATGPKCVNSPAGIVKQLFNPANSSKLRSVALLHINPRLWSTIDNWARDSSLLPLERLDLSWDFVPKLNNGLLFENSPRLRHITLRNCLPDVEGMFPLDKITSLCAYNLSAINAISILGKYPQLKEFYFESSPVSSHSSDYRELLKNASTLSNLRVLSWTSDANGNEALLRNYRLPSLQSLKWKGRFTYSTPPIQRQHFFSSMTDLQRLDCSYDASTVFLWSQLPDLTELIIQHIPNEDLANDCLKRLTIKEGQTSLLPRLKSLKLTMSQATVQTTNSVNAIMRVIMSRRVSPHIEGGLLSFGNWDPDSPHWQSHSRLEYFWLSQPTIPFFWEPSIAFFLHTLIRDGLRVEITENWNERPVSIPFRSAYDALL</sequence>
<proteinExistence type="predicted"/>
<name>A0AAD5YXP9_9AGAR</name>
<accession>A0AAD5YXP9</accession>
<dbReference type="InterPro" id="IPR001810">
    <property type="entry name" value="F-box_dom"/>
</dbReference>
<protein>
    <recommendedName>
        <fullName evidence="1">F-box domain-containing protein</fullName>
    </recommendedName>
</protein>
<gene>
    <name evidence="2" type="ORF">NP233_g4293</name>
</gene>
<organism evidence="2 3">
    <name type="scientific">Leucocoprinus birnbaumii</name>
    <dbReference type="NCBI Taxonomy" id="56174"/>
    <lineage>
        <taxon>Eukaryota</taxon>
        <taxon>Fungi</taxon>
        <taxon>Dikarya</taxon>
        <taxon>Basidiomycota</taxon>
        <taxon>Agaricomycotina</taxon>
        <taxon>Agaricomycetes</taxon>
        <taxon>Agaricomycetidae</taxon>
        <taxon>Agaricales</taxon>
        <taxon>Agaricineae</taxon>
        <taxon>Agaricaceae</taxon>
        <taxon>Leucocoprinus</taxon>
    </lineage>
</organism>
<evidence type="ECO:0000313" key="2">
    <source>
        <dbReference type="EMBL" id="KAJ3570602.1"/>
    </source>
</evidence>
<evidence type="ECO:0000259" key="1">
    <source>
        <dbReference type="Pfam" id="PF12937"/>
    </source>
</evidence>
<dbReference type="Gene3D" id="3.80.10.10">
    <property type="entry name" value="Ribonuclease Inhibitor"/>
    <property type="match status" value="1"/>
</dbReference>
<comment type="caution">
    <text evidence="2">The sequence shown here is derived from an EMBL/GenBank/DDBJ whole genome shotgun (WGS) entry which is preliminary data.</text>
</comment>
<dbReference type="Proteomes" id="UP001213000">
    <property type="component" value="Unassembled WGS sequence"/>
</dbReference>
<feature type="domain" description="F-box" evidence="1">
    <location>
        <begin position="14"/>
        <end position="69"/>
    </location>
</feature>
<dbReference type="Gene3D" id="1.20.1280.50">
    <property type="match status" value="1"/>
</dbReference>
<dbReference type="SUPFAM" id="SSF52058">
    <property type="entry name" value="L domain-like"/>
    <property type="match status" value="1"/>
</dbReference>
<dbReference type="EMBL" id="JANIEX010000228">
    <property type="protein sequence ID" value="KAJ3570602.1"/>
    <property type="molecule type" value="Genomic_DNA"/>
</dbReference>
<evidence type="ECO:0000313" key="3">
    <source>
        <dbReference type="Proteomes" id="UP001213000"/>
    </source>
</evidence>
<dbReference type="InterPro" id="IPR032675">
    <property type="entry name" value="LRR_dom_sf"/>
</dbReference>
<dbReference type="Pfam" id="PF12937">
    <property type="entry name" value="F-box-like"/>
    <property type="match status" value="1"/>
</dbReference>
<reference evidence="2" key="1">
    <citation type="submission" date="2022-07" db="EMBL/GenBank/DDBJ databases">
        <title>Genome Sequence of Leucocoprinus birnbaumii.</title>
        <authorList>
            <person name="Buettner E."/>
        </authorList>
    </citation>
    <scope>NUCLEOTIDE SEQUENCE</scope>
    <source>
        <strain evidence="2">VT141</strain>
    </source>
</reference>